<proteinExistence type="predicted"/>
<sequence length="679" mass="74215">MSTTAGSPYAEPETAWRAEPTGPEPEAIYREADIKVFRTNSRLADLPDGFAFVNGRPASLVLAYISPHIDFAATCDKLRRLCGGAPFVATTTSGELCDTGQGGKDHVYCPASGTWDNVVVQVFGADIFEQLSIQAVPLANEDIRSGRPSKTHETRIAEIVGHLRRIRLPFPLKAENTVAITLVDGLSASENYFMEAVYESRSFPCLFIGGSAGGKLDFKFTGIFDGSRVLQNHALVVFAKVRNDVRFGVLKSQNFVATGNTLVVVEACPETRKVTAAVDAETLEVVPVTTALCRLLRCHPAELSARLTGYTFAVRMDNELFVRSVSGIDLESGTISFYCDVNPGDELHLVKATDFAQQTRQDFASFMRGKPEPIGAIINDCILRRLGNDRELNGLDGMWQMPAAGFSTFGELFGINVNQTLTALVFFRVPDGVEFHDHYIDDFPIHYARFAGFFSQSRLRQQQIINGLRNKLINRLIGFLGQSSQLASQLDQVVGRTNEARGSVQGIRKDMEARITAVSSSAQAGLLDDEFQKVAGTTRQLNEIVEVIDKITMQTNLLSLNATIEAARAGEAGRSFAVVANEVRTLAGTTKSTLDRSREALAQIEAGLGFLGQNIRQSESRLVAAKDGYDEIAHQLGDVFAGFEKINGAMADVEMMVNSQRGMMQKIDQDVAQLKRIEA</sequence>
<protein>
    <submittedName>
        <fullName evidence="5">Uncharacterized protein YukE</fullName>
    </submittedName>
</protein>
<dbReference type="RefSeq" id="WP_183793509.1">
    <property type="nucleotide sequence ID" value="NZ_JACIDU010000012.1"/>
</dbReference>
<evidence type="ECO:0000259" key="4">
    <source>
        <dbReference type="PROSITE" id="PS50111"/>
    </source>
</evidence>
<organism evidence="5 6">
    <name type="scientific">Allorhizobium borbori</name>
    <dbReference type="NCBI Taxonomy" id="485907"/>
    <lineage>
        <taxon>Bacteria</taxon>
        <taxon>Pseudomonadati</taxon>
        <taxon>Pseudomonadota</taxon>
        <taxon>Alphaproteobacteria</taxon>
        <taxon>Hyphomicrobiales</taxon>
        <taxon>Rhizobiaceae</taxon>
        <taxon>Rhizobium/Agrobacterium group</taxon>
        <taxon>Allorhizobium</taxon>
    </lineage>
</organism>
<dbReference type="SMART" id="SM00283">
    <property type="entry name" value="MA"/>
    <property type="match status" value="1"/>
</dbReference>
<feature type="region of interest" description="Disordered" evidence="3">
    <location>
        <begin position="1"/>
        <end position="24"/>
    </location>
</feature>
<gene>
    <name evidence="5" type="ORF">GGQ66_002996</name>
</gene>
<feature type="domain" description="Methyl-accepting transducer" evidence="4">
    <location>
        <begin position="473"/>
        <end position="675"/>
    </location>
</feature>
<dbReference type="EMBL" id="JACIDU010000012">
    <property type="protein sequence ID" value="MBB4104419.1"/>
    <property type="molecule type" value="Genomic_DNA"/>
</dbReference>
<dbReference type="Gene3D" id="1.10.287.950">
    <property type="entry name" value="Methyl-accepting chemotaxis protein"/>
    <property type="match status" value="1"/>
</dbReference>
<dbReference type="Pfam" id="PF10442">
    <property type="entry name" value="FIST_C"/>
    <property type="match status" value="1"/>
</dbReference>
<dbReference type="AlphaFoldDB" id="A0A7W6P1I4"/>
<evidence type="ECO:0000313" key="6">
    <source>
        <dbReference type="Proteomes" id="UP000584824"/>
    </source>
</evidence>
<keyword evidence="1 2" id="KW-0807">Transducer</keyword>
<dbReference type="Proteomes" id="UP000584824">
    <property type="component" value="Unassembled WGS sequence"/>
</dbReference>
<dbReference type="SUPFAM" id="SSF58104">
    <property type="entry name" value="Methyl-accepting chemotaxis protein (MCP) signaling domain"/>
    <property type="match status" value="1"/>
</dbReference>
<dbReference type="Pfam" id="PF00015">
    <property type="entry name" value="MCPsignal"/>
    <property type="match status" value="1"/>
</dbReference>
<dbReference type="SMART" id="SM01204">
    <property type="entry name" value="FIST_C"/>
    <property type="match status" value="1"/>
</dbReference>
<evidence type="ECO:0000256" key="2">
    <source>
        <dbReference type="PROSITE-ProRule" id="PRU00284"/>
    </source>
</evidence>
<dbReference type="InterPro" id="IPR019494">
    <property type="entry name" value="FIST_C"/>
</dbReference>
<reference evidence="5 6" key="1">
    <citation type="submission" date="2020-08" db="EMBL/GenBank/DDBJ databases">
        <title>Genomic Encyclopedia of Type Strains, Phase IV (KMG-IV): sequencing the most valuable type-strain genomes for metagenomic binning, comparative biology and taxonomic classification.</title>
        <authorList>
            <person name="Goeker M."/>
        </authorList>
    </citation>
    <scope>NUCLEOTIDE SEQUENCE [LARGE SCALE GENOMIC DNA]</scope>
    <source>
        <strain evidence="5 6">DSM 26385</strain>
    </source>
</reference>
<dbReference type="GO" id="GO:0007165">
    <property type="term" value="P:signal transduction"/>
    <property type="evidence" value="ECO:0007669"/>
    <property type="project" value="UniProtKB-KW"/>
</dbReference>
<evidence type="ECO:0000256" key="3">
    <source>
        <dbReference type="SAM" id="MobiDB-lite"/>
    </source>
</evidence>
<comment type="caution">
    <text evidence="5">The sequence shown here is derived from an EMBL/GenBank/DDBJ whole genome shotgun (WGS) entry which is preliminary data.</text>
</comment>
<dbReference type="Pfam" id="PF08495">
    <property type="entry name" value="FIST"/>
    <property type="match status" value="1"/>
</dbReference>
<keyword evidence="6" id="KW-1185">Reference proteome</keyword>
<dbReference type="InterPro" id="IPR013702">
    <property type="entry name" value="FIST_domain_N"/>
</dbReference>
<dbReference type="SMART" id="SM00897">
    <property type="entry name" value="FIST"/>
    <property type="match status" value="1"/>
</dbReference>
<accession>A0A7W6P1I4</accession>
<dbReference type="GO" id="GO:0016020">
    <property type="term" value="C:membrane"/>
    <property type="evidence" value="ECO:0007669"/>
    <property type="project" value="InterPro"/>
</dbReference>
<dbReference type="PROSITE" id="PS50111">
    <property type="entry name" value="CHEMOTAXIS_TRANSDUC_2"/>
    <property type="match status" value="1"/>
</dbReference>
<evidence type="ECO:0000313" key="5">
    <source>
        <dbReference type="EMBL" id="MBB4104419.1"/>
    </source>
</evidence>
<name>A0A7W6P1I4_9HYPH</name>
<dbReference type="PANTHER" id="PTHR32089">
    <property type="entry name" value="METHYL-ACCEPTING CHEMOTAXIS PROTEIN MCPB"/>
    <property type="match status" value="1"/>
</dbReference>
<dbReference type="PANTHER" id="PTHR32089:SF112">
    <property type="entry name" value="LYSOZYME-LIKE PROTEIN-RELATED"/>
    <property type="match status" value="1"/>
</dbReference>
<evidence type="ECO:0000256" key="1">
    <source>
        <dbReference type="ARBA" id="ARBA00023224"/>
    </source>
</evidence>
<dbReference type="InterPro" id="IPR004089">
    <property type="entry name" value="MCPsignal_dom"/>
</dbReference>